<dbReference type="EMBL" id="LSBH01000001">
    <property type="protein sequence ID" value="OAQ86688.1"/>
    <property type="molecule type" value="Genomic_DNA"/>
</dbReference>
<evidence type="ECO:0000313" key="2">
    <source>
        <dbReference type="Proteomes" id="UP000078240"/>
    </source>
</evidence>
<protein>
    <submittedName>
        <fullName evidence="1">Uncharacterized protein</fullName>
    </submittedName>
</protein>
<evidence type="ECO:0000313" key="1">
    <source>
        <dbReference type="EMBL" id="OAQ86688.1"/>
    </source>
</evidence>
<accession>A0A179HAH8</accession>
<dbReference type="AlphaFoldDB" id="A0A179HAH8"/>
<gene>
    <name evidence="1" type="ORF">VFPBJ_00728</name>
</gene>
<reference evidence="1 2" key="1">
    <citation type="submission" date="2016-01" db="EMBL/GenBank/DDBJ databases">
        <title>Biosynthesis of antibiotic leucinostatins and their inhibition on Phytophthora in bio-control Purpureocillium lilacinum.</title>
        <authorList>
            <person name="Wang G."/>
            <person name="Liu Z."/>
            <person name="Lin R."/>
            <person name="Li E."/>
            <person name="Mao Z."/>
            <person name="Ling J."/>
            <person name="Yin W."/>
            <person name="Xie B."/>
        </authorList>
    </citation>
    <scope>NUCLEOTIDE SEQUENCE [LARGE SCALE GENOMIC DNA]</scope>
    <source>
        <strain evidence="1">PLBJ-1</strain>
    </source>
</reference>
<organism evidence="1 2">
    <name type="scientific">Purpureocillium lilacinum</name>
    <name type="common">Paecilomyces lilacinus</name>
    <dbReference type="NCBI Taxonomy" id="33203"/>
    <lineage>
        <taxon>Eukaryota</taxon>
        <taxon>Fungi</taxon>
        <taxon>Dikarya</taxon>
        <taxon>Ascomycota</taxon>
        <taxon>Pezizomycotina</taxon>
        <taxon>Sordariomycetes</taxon>
        <taxon>Hypocreomycetidae</taxon>
        <taxon>Hypocreales</taxon>
        <taxon>Ophiocordycipitaceae</taxon>
        <taxon>Purpureocillium</taxon>
    </lineage>
</organism>
<proteinExistence type="predicted"/>
<name>A0A179HAH8_PURLI</name>
<dbReference type="Proteomes" id="UP000078240">
    <property type="component" value="Unassembled WGS sequence"/>
</dbReference>
<sequence>MQGSPNTPAIWLTHPCFHRLHHHQPPDNAANNCNVVSGERLLTALKSINHASVLYQTSQPEGFCLNPSHSSASRHFELLVVHISLDARVFSPVSCYSGPRRADGLFASSQARFRRP</sequence>
<comment type="caution">
    <text evidence="1">The sequence shown here is derived from an EMBL/GenBank/DDBJ whole genome shotgun (WGS) entry which is preliminary data.</text>
</comment>